<dbReference type="RefSeq" id="WP_344305530.1">
    <property type="nucleotide sequence ID" value="NZ_BAAAQQ010000014.1"/>
</dbReference>
<keyword evidence="6 9" id="KW-1133">Transmembrane helix</keyword>
<keyword evidence="5 9" id="KW-0812">Transmembrane</keyword>
<feature type="transmembrane region" description="Helical" evidence="9">
    <location>
        <begin position="310"/>
        <end position="328"/>
    </location>
</feature>
<dbReference type="Pfam" id="PF02653">
    <property type="entry name" value="BPD_transp_2"/>
    <property type="match status" value="1"/>
</dbReference>
<evidence type="ECO:0000313" key="11">
    <source>
        <dbReference type="Proteomes" id="UP001500575"/>
    </source>
</evidence>
<feature type="transmembrane region" description="Helical" evidence="9">
    <location>
        <begin position="110"/>
        <end position="130"/>
    </location>
</feature>
<dbReference type="InterPro" id="IPR001851">
    <property type="entry name" value="ABC_transp_permease"/>
</dbReference>
<evidence type="ECO:0000256" key="4">
    <source>
        <dbReference type="ARBA" id="ARBA00022519"/>
    </source>
</evidence>
<feature type="transmembrane region" description="Helical" evidence="9">
    <location>
        <begin position="30"/>
        <end position="49"/>
    </location>
</feature>
<evidence type="ECO:0000313" key="10">
    <source>
        <dbReference type="EMBL" id="GAA2133484.1"/>
    </source>
</evidence>
<feature type="transmembrane region" description="Helical" evidence="9">
    <location>
        <begin position="230"/>
        <end position="252"/>
    </location>
</feature>
<proteinExistence type="predicted"/>
<protein>
    <recommendedName>
        <fullName evidence="8">Autoinducer 2 import system permease protein LsrD</fullName>
    </recommendedName>
</protein>
<keyword evidence="4" id="KW-0997">Cell inner membrane</keyword>
<accession>A0ABN2YY37</accession>
<feature type="transmembrane region" description="Helical" evidence="9">
    <location>
        <begin position="285"/>
        <end position="304"/>
    </location>
</feature>
<evidence type="ECO:0000256" key="9">
    <source>
        <dbReference type="SAM" id="Phobius"/>
    </source>
</evidence>
<reference evidence="10 11" key="1">
    <citation type="journal article" date="2019" name="Int. J. Syst. Evol. Microbiol.">
        <title>The Global Catalogue of Microorganisms (GCM) 10K type strain sequencing project: providing services to taxonomists for standard genome sequencing and annotation.</title>
        <authorList>
            <consortium name="The Broad Institute Genomics Platform"/>
            <consortium name="The Broad Institute Genome Sequencing Center for Infectious Disease"/>
            <person name="Wu L."/>
            <person name="Ma J."/>
        </authorList>
    </citation>
    <scope>NUCLEOTIDE SEQUENCE [LARGE SCALE GENOMIC DNA]</scope>
    <source>
        <strain evidence="10 11">JCM 16021</strain>
    </source>
</reference>
<feature type="transmembrane region" description="Helical" evidence="9">
    <location>
        <begin position="264"/>
        <end position="280"/>
    </location>
</feature>
<evidence type="ECO:0000256" key="5">
    <source>
        <dbReference type="ARBA" id="ARBA00022692"/>
    </source>
</evidence>
<organism evidence="10 11">
    <name type="scientific">Nocardioides bigeumensis</name>
    <dbReference type="NCBI Taxonomy" id="433657"/>
    <lineage>
        <taxon>Bacteria</taxon>
        <taxon>Bacillati</taxon>
        <taxon>Actinomycetota</taxon>
        <taxon>Actinomycetes</taxon>
        <taxon>Propionibacteriales</taxon>
        <taxon>Nocardioidaceae</taxon>
        <taxon>Nocardioides</taxon>
    </lineage>
</organism>
<keyword evidence="7 9" id="KW-0472">Membrane</keyword>
<sequence length="358" mass="36197">MTVDAEGMLRPRQISATELSTGFHPSRETAIGLGVLSLAGLVFVLQVTVGSVQYSGLASSVSAYALIVAIAAFGQGLVMLSGGFDLSIPWVMSMSALAITRFADGSDSRALWVAPAILAAGAFIGVVNGLGIVMLRLPAIVMTLAMNVVLQGLVLLYTEGSARGVSPPSLRKVMDEDLPGTPIPGPVVLLAVLLLAGTLLQSKTGFGRRVASVGASARTAFLSGVNNARVVVSVYAISGVSAALAGVILAGYSGQSTLAMGDPYLLPTIAAVVLGGAAVAGGRGVFLGTLAGALFIAVVQSVLATMSVDAAWRTVIFGTVILFSAVVLQPGTITWARRLGGMARPSSAAVVGRSQDAS</sequence>
<evidence type="ECO:0000256" key="3">
    <source>
        <dbReference type="ARBA" id="ARBA00022475"/>
    </source>
</evidence>
<gene>
    <name evidence="10" type="ORF">GCM10009843_38980</name>
</gene>
<dbReference type="EMBL" id="BAAAQQ010000014">
    <property type="protein sequence ID" value="GAA2133484.1"/>
    <property type="molecule type" value="Genomic_DNA"/>
</dbReference>
<evidence type="ECO:0000256" key="1">
    <source>
        <dbReference type="ARBA" id="ARBA00004651"/>
    </source>
</evidence>
<comment type="subcellular location">
    <subcellularLocation>
        <location evidence="1">Cell membrane</location>
        <topology evidence="1">Multi-pass membrane protein</topology>
    </subcellularLocation>
</comment>
<name>A0ABN2YY37_9ACTN</name>
<dbReference type="PANTHER" id="PTHR32196">
    <property type="entry name" value="ABC TRANSPORTER PERMEASE PROTEIN YPHD-RELATED-RELATED"/>
    <property type="match status" value="1"/>
</dbReference>
<feature type="transmembrane region" description="Helical" evidence="9">
    <location>
        <begin position="61"/>
        <end position="84"/>
    </location>
</feature>
<feature type="transmembrane region" description="Helical" evidence="9">
    <location>
        <begin position="137"/>
        <end position="158"/>
    </location>
</feature>
<evidence type="ECO:0000256" key="6">
    <source>
        <dbReference type="ARBA" id="ARBA00022989"/>
    </source>
</evidence>
<evidence type="ECO:0000256" key="7">
    <source>
        <dbReference type="ARBA" id="ARBA00023136"/>
    </source>
</evidence>
<keyword evidence="3" id="KW-1003">Cell membrane</keyword>
<dbReference type="CDD" id="cd06579">
    <property type="entry name" value="TM_PBP1_transp_AraH_like"/>
    <property type="match status" value="1"/>
</dbReference>
<comment type="caution">
    <text evidence="10">The sequence shown here is derived from an EMBL/GenBank/DDBJ whole genome shotgun (WGS) entry which is preliminary data.</text>
</comment>
<dbReference type="PANTHER" id="PTHR32196:SF71">
    <property type="entry name" value="AUTOINDUCER 2 IMPORT SYSTEM PERMEASE PROTEIN LSRD"/>
    <property type="match status" value="1"/>
</dbReference>
<keyword evidence="11" id="KW-1185">Reference proteome</keyword>
<evidence type="ECO:0000256" key="8">
    <source>
        <dbReference type="ARBA" id="ARBA00039381"/>
    </source>
</evidence>
<dbReference type="Proteomes" id="UP001500575">
    <property type="component" value="Unassembled WGS sequence"/>
</dbReference>
<feature type="transmembrane region" description="Helical" evidence="9">
    <location>
        <begin position="178"/>
        <end position="200"/>
    </location>
</feature>
<keyword evidence="2" id="KW-0813">Transport</keyword>
<evidence type="ECO:0000256" key="2">
    <source>
        <dbReference type="ARBA" id="ARBA00022448"/>
    </source>
</evidence>